<dbReference type="Pfam" id="PF14237">
    <property type="entry name" value="GYF_2"/>
    <property type="match status" value="1"/>
</dbReference>
<dbReference type="Proteomes" id="UP000463975">
    <property type="component" value="Chromosome"/>
</dbReference>
<keyword evidence="5" id="KW-1185">Reference proteome</keyword>
<sequence>MEWFYEHNGQQMGPVSRAEIIRLIVQHRIKPHTLVWTPDFGDQWRPASKAGLITPSFSVMVSSASRVKPPLGEKKDPATVPSHWAWLMMLPSFLEIFIFIIDIVRGVDPMQRSGSILETICFAGITFIAMWYDRKTLAEHGYKPPSLWWWLLLIGYFWVRYSILKRGLILAVMPLVLLFIGMGLGAYSSKMLKDFPAYHPRKEQVQTNTNNKTPNFAEKKQPGKSPSQKGQNDSPLKDGDNFTSDSAEIQL</sequence>
<feature type="transmembrane region" description="Helical" evidence="2">
    <location>
        <begin position="116"/>
        <end position="132"/>
    </location>
</feature>
<protein>
    <submittedName>
        <fullName evidence="4">DUF4339 domain-containing protein</fullName>
    </submittedName>
</protein>
<evidence type="ECO:0000256" key="1">
    <source>
        <dbReference type="SAM" id="MobiDB-lite"/>
    </source>
</evidence>
<reference evidence="4 5" key="1">
    <citation type="submission" date="2020-01" db="EMBL/GenBank/DDBJ databases">
        <title>Genome sequencing of strain KACC 21507.</title>
        <authorList>
            <person name="Heo J."/>
            <person name="Kim S.-J."/>
            <person name="Kim J.-S."/>
            <person name="Hong S.-B."/>
            <person name="Kwon S.-W."/>
        </authorList>
    </citation>
    <scope>NUCLEOTIDE SEQUENCE [LARGE SCALE GENOMIC DNA]</scope>
    <source>
        <strain evidence="4 5">KACC 21507</strain>
    </source>
</reference>
<feature type="transmembrane region" description="Helical" evidence="2">
    <location>
        <begin position="147"/>
        <end position="163"/>
    </location>
</feature>
<feature type="compositionally biased region" description="Polar residues" evidence="1">
    <location>
        <begin position="205"/>
        <end position="214"/>
    </location>
</feature>
<proteinExistence type="predicted"/>
<dbReference type="AlphaFoldDB" id="A0A6P1NG41"/>
<dbReference type="RefSeq" id="WP_160618952.1">
    <property type="nucleotide sequence ID" value="NZ_CP047652.1"/>
</dbReference>
<keyword evidence="2" id="KW-0812">Transmembrane</keyword>
<evidence type="ECO:0000256" key="2">
    <source>
        <dbReference type="SAM" id="Phobius"/>
    </source>
</evidence>
<evidence type="ECO:0000313" key="4">
    <source>
        <dbReference type="EMBL" id="QHI95877.1"/>
    </source>
</evidence>
<feature type="compositionally biased region" description="Polar residues" evidence="1">
    <location>
        <begin position="224"/>
        <end position="234"/>
    </location>
</feature>
<feature type="compositionally biased region" description="Polar residues" evidence="1">
    <location>
        <begin position="241"/>
        <end position="251"/>
    </location>
</feature>
<dbReference type="InterPro" id="IPR025640">
    <property type="entry name" value="GYF_2"/>
</dbReference>
<evidence type="ECO:0000259" key="3">
    <source>
        <dbReference type="Pfam" id="PF14237"/>
    </source>
</evidence>
<keyword evidence="2" id="KW-1133">Transmembrane helix</keyword>
<organism evidence="4 5">
    <name type="scientific">Aristophania vespae</name>
    <dbReference type="NCBI Taxonomy" id="2697033"/>
    <lineage>
        <taxon>Bacteria</taxon>
        <taxon>Pseudomonadati</taxon>
        <taxon>Pseudomonadota</taxon>
        <taxon>Alphaproteobacteria</taxon>
        <taxon>Acetobacterales</taxon>
        <taxon>Acetobacteraceae</taxon>
        <taxon>Aristophania</taxon>
    </lineage>
</organism>
<evidence type="ECO:0000313" key="5">
    <source>
        <dbReference type="Proteomes" id="UP000463975"/>
    </source>
</evidence>
<dbReference type="EMBL" id="CP047652">
    <property type="protein sequence ID" value="QHI95877.1"/>
    <property type="molecule type" value="Genomic_DNA"/>
</dbReference>
<gene>
    <name evidence="4" type="ORF">GT348_06135</name>
</gene>
<dbReference type="KEGG" id="bomb:GT348_06135"/>
<accession>A0A6P1NG41</accession>
<name>A0A6P1NG41_9PROT</name>
<keyword evidence="2" id="KW-0472">Membrane</keyword>
<feature type="transmembrane region" description="Helical" evidence="2">
    <location>
        <begin position="84"/>
        <end position="104"/>
    </location>
</feature>
<feature type="region of interest" description="Disordered" evidence="1">
    <location>
        <begin position="203"/>
        <end position="251"/>
    </location>
</feature>
<feature type="transmembrane region" description="Helical" evidence="2">
    <location>
        <begin position="168"/>
        <end position="187"/>
    </location>
</feature>
<feature type="domain" description="GYF" evidence="3">
    <location>
        <begin position="3"/>
        <end position="48"/>
    </location>
</feature>